<feature type="transmembrane region" description="Helical" evidence="1">
    <location>
        <begin position="211"/>
        <end position="229"/>
    </location>
</feature>
<dbReference type="AlphaFoldDB" id="A0A1J5SY97"/>
<feature type="transmembrane region" description="Helical" evidence="1">
    <location>
        <begin position="7"/>
        <end position="28"/>
    </location>
</feature>
<keyword evidence="1" id="KW-0812">Transmembrane</keyword>
<comment type="caution">
    <text evidence="2">The sequence shown here is derived from an EMBL/GenBank/DDBJ whole genome shotgun (WGS) entry which is preliminary data.</text>
</comment>
<feature type="transmembrane region" description="Helical" evidence="1">
    <location>
        <begin position="142"/>
        <end position="162"/>
    </location>
</feature>
<feature type="transmembrane region" description="Helical" evidence="1">
    <location>
        <begin position="235"/>
        <end position="255"/>
    </location>
</feature>
<proteinExistence type="predicted"/>
<feature type="transmembrane region" description="Helical" evidence="1">
    <location>
        <begin position="314"/>
        <end position="333"/>
    </location>
</feature>
<evidence type="ECO:0008006" key="3">
    <source>
        <dbReference type="Google" id="ProtNLM"/>
    </source>
</evidence>
<name>A0A1J5SY97_9ZZZZ</name>
<sequence length="401" mass="45897">MNFSLRNWLRISFFNLLIVAFIGTILRYKIAFSLPFVDQKYLLHGHSHFAFSGWVTQVLMVLLVYHLSKYQEDAFKKYHWLLFGNLISAYGMLLSFPLQGYGFISICFSTLSIIISYFFAIKFWKDLKSLKIRCISFWWYKAALLFNALSSLGAFSLAFLMANKISNQNFYLAAVYFFLHFQYNGWFFFAGMGLLISQLENIAAFQKQLKLIFWLFGLACLPAYFLSALWLPIPFLIYCLVVVSAISQFVGWLFLIKIIIKNIDAVKTFFSQKGQWLLLLSAIALTIKLLLQLGSTIPSLSQLAFGFRPIVIGYLHLVLLGVTSIFIIGYIVSKDLLPVNKTFMKGIYVFVTGIIINEILLMMQGVAGMAYVGIPFINESLLGAAFIMFSGLLLMNWRNNY</sequence>
<evidence type="ECO:0000313" key="2">
    <source>
        <dbReference type="EMBL" id="OIR12923.1"/>
    </source>
</evidence>
<keyword evidence="1" id="KW-1133">Transmembrane helix</keyword>
<feature type="transmembrane region" description="Helical" evidence="1">
    <location>
        <begin position="78"/>
        <end position="96"/>
    </location>
</feature>
<feature type="transmembrane region" description="Helical" evidence="1">
    <location>
        <begin position="48"/>
        <end position="66"/>
    </location>
</feature>
<evidence type="ECO:0000256" key="1">
    <source>
        <dbReference type="SAM" id="Phobius"/>
    </source>
</evidence>
<feature type="transmembrane region" description="Helical" evidence="1">
    <location>
        <begin position="102"/>
        <end position="121"/>
    </location>
</feature>
<feature type="transmembrane region" description="Helical" evidence="1">
    <location>
        <begin position="345"/>
        <end position="374"/>
    </location>
</feature>
<organism evidence="2">
    <name type="scientific">mine drainage metagenome</name>
    <dbReference type="NCBI Taxonomy" id="410659"/>
    <lineage>
        <taxon>unclassified sequences</taxon>
        <taxon>metagenomes</taxon>
        <taxon>ecological metagenomes</taxon>
    </lineage>
</organism>
<reference evidence="2" key="1">
    <citation type="submission" date="2016-10" db="EMBL/GenBank/DDBJ databases">
        <title>Sequence of Gallionella enrichment culture.</title>
        <authorList>
            <person name="Poehlein A."/>
            <person name="Muehling M."/>
            <person name="Daniel R."/>
        </authorList>
    </citation>
    <scope>NUCLEOTIDE SEQUENCE</scope>
</reference>
<keyword evidence="1" id="KW-0472">Membrane</keyword>
<accession>A0A1J5SY97</accession>
<gene>
    <name evidence="2" type="ORF">GALL_59910</name>
</gene>
<feature type="transmembrane region" description="Helical" evidence="1">
    <location>
        <begin position="174"/>
        <end position="199"/>
    </location>
</feature>
<protein>
    <recommendedName>
        <fullName evidence="3">NnrS protein</fullName>
    </recommendedName>
</protein>
<feature type="transmembrane region" description="Helical" evidence="1">
    <location>
        <begin position="380"/>
        <end position="397"/>
    </location>
</feature>
<feature type="transmembrane region" description="Helical" evidence="1">
    <location>
        <begin position="276"/>
        <end position="294"/>
    </location>
</feature>
<dbReference type="EMBL" id="MLJW01000016">
    <property type="protein sequence ID" value="OIR12923.1"/>
    <property type="molecule type" value="Genomic_DNA"/>
</dbReference>